<dbReference type="REBASE" id="29259">
    <property type="entry name" value="M.Aca51756ORF59P"/>
</dbReference>
<dbReference type="eggNOG" id="COG0338">
    <property type="taxonomic scope" value="Bacteria"/>
</dbReference>
<dbReference type="AlphaFoldDB" id="A0A059ZSI5"/>
<dbReference type="PANTHER" id="PTHR30481">
    <property type="entry name" value="DNA ADENINE METHYLASE"/>
    <property type="match status" value="1"/>
</dbReference>
<evidence type="ECO:0000256" key="3">
    <source>
        <dbReference type="ARBA" id="ARBA00022603"/>
    </source>
</evidence>
<sequence>MKGPIPYLGGKSRLADRILPLLPSPNRDHTYVEPFCGGASVLFARKPIGIEVLNDRNGDVVHLFRILRDRGDELREYLQNVPYARSIYDEWSNPRYVSRDDIERAARTFFLARATFMSATQRPEDRSVAGFAVARFRDNRARSMQNKVDEELPQIRDRLRHVVIECDDALGVIDRYDSENTILYCDPPYLPDTRKAIGHNGIGYAHEYGVEDHERLLLRLKESPGFVALSGYASELYADLLESDGWERRDFPWHCHTVRNTKGGENPELDAQRTESVWINPLLVDYRERSRGRQQSIFLEPVSSVA</sequence>
<evidence type="ECO:0000256" key="5">
    <source>
        <dbReference type="ARBA" id="ARBA00022691"/>
    </source>
</evidence>
<dbReference type="EC" id="2.1.1.72" evidence="2"/>
<name>A0A059ZSI5_ACICK</name>
<proteinExistence type="inferred from homology"/>
<evidence type="ECO:0000256" key="2">
    <source>
        <dbReference type="ARBA" id="ARBA00011900"/>
    </source>
</evidence>
<comment type="catalytic activity">
    <reaction evidence="6">
        <text>a 2'-deoxyadenosine in DNA + S-adenosyl-L-methionine = an N(6)-methyl-2'-deoxyadenosine in DNA + S-adenosyl-L-homocysteine + H(+)</text>
        <dbReference type="Rhea" id="RHEA:15197"/>
        <dbReference type="Rhea" id="RHEA-COMP:12418"/>
        <dbReference type="Rhea" id="RHEA-COMP:12419"/>
        <dbReference type="ChEBI" id="CHEBI:15378"/>
        <dbReference type="ChEBI" id="CHEBI:57856"/>
        <dbReference type="ChEBI" id="CHEBI:59789"/>
        <dbReference type="ChEBI" id="CHEBI:90615"/>
        <dbReference type="ChEBI" id="CHEBI:90616"/>
        <dbReference type="EC" id="2.1.1.72"/>
    </reaction>
</comment>
<dbReference type="KEGG" id="acz:Acaty_c1925"/>
<dbReference type="GO" id="GO:0043565">
    <property type="term" value="F:sequence-specific DNA binding"/>
    <property type="evidence" value="ECO:0007669"/>
    <property type="project" value="TreeGrafter"/>
</dbReference>
<evidence type="ECO:0000256" key="1">
    <source>
        <dbReference type="ARBA" id="ARBA00006594"/>
    </source>
</evidence>
<keyword evidence="5" id="KW-0949">S-adenosyl-L-methionine</keyword>
<dbReference type="GO" id="GO:0009007">
    <property type="term" value="F:site-specific DNA-methyltransferase (adenine-specific) activity"/>
    <property type="evidence" value="ECO:0007669"/>
    <property type="project" value="UniProtKB-EC"/>
</dbReference>
<dbReference type="EMBL" id="CP005986">
    <property type="protein sequence ID" value="AIA55784.1"/>
    <property type="molecule type" value="Genomic_DNA"/>
</dbReference>
<dbReference type="GO" id="GO:0032259">
    <property type="term" value="P:methylation"/>
    <property type="evidence" value="ECO:0007669"/>
    <property type="project" value="UniProtKB-KW"/>
</dbReference>
<dbReference type="SUPFAM" id="SSF53335">
    <property type="entry name" value="S-adenosyl-L-methionine-dependent methyltransferases"/>
    <property type="match status" value="1"/>
</dbReference>
<evidence type="ECO:0000256" key="4">
    <source>
        <dbReference type="ARBA" id="ARBA00022679"/>
    </source>
</evidence>
<accession>A0A059ZSI5</accession>
<protein>
    <recommendedName>
        <fullName evidence="2">site-specific DNA-methyltransferase (adenine-specific)</fullName>
        <ecNumber evidence="2">2.1.1.72</ecNumber>
    </recommendedName>
</protein>
<comment type="similarity">
    <text evidence="1">Belongs to the N(4)/N(6)-methyltransferase family.</text>
</comment>
<dbReference type="PANTHER" id="PTHR30481:SF4">
    <property type="entry name" value="SITE-SPECIFIC DNA-METHYLTRANSFERASE (ADENINE-SPECIFIC)"/>
    <property type="match status" value="1"/>
</dbReference>
<evidence type="ECO:0000256" key="6">
    <source>
        <dbReference type="ARBA" id="ARBA00047942"/>
    </source>
</evidence>
<dbReference type="InterPro" id="IPR012327">
    <property type="entry name" value="MeTrfase_D12"/>
</dbReference>
<keyword evidence="3 7" id="KW-0489">Methyltransferase</keyword>
<dbReference type="InterPro" id="IPR029063">
    <property type="entry name" value="SAM-dependent_MTases_sf"/>
</dbReference>
<dbReference type="Proteomes" id="UP000005522">
    <property type="component" value="Chromosome"/>
</dbReference>
<dbReference type="Gene3D" id="1.10.1020.10">
    <property type="entry name" value="Adenine-specific Methyltransferase, Domain 2"/>
    <property type="match status" value="1"/>
</dbReference>
<dbReference type="Gene3D" id="3.40.50.150">
    <property type="entry name" value="Vaccinia Virus protein VP39"/>
    <property type="match status" value="1"/>
</dbReference>
<dbReference type="GO" id="GO:1904047">
    <property type="term" value="F:S-adenosyl-L-methionine binding"/>
    <property type="evidence" value="ECO:0007669"/>
    <property type="project" value="TreeGrafter"/>
</dbReference>
<dbReference type="InterPro" id="IPR023095">
    <property type="entry name" value="Ade_MeTrfase_dom_2"/>
</dbReference>
<dbReference type="GO" id="GO:0009307">
    <property type="term" value="P:DNA restriction-modification system"/>
    <property type="evidence" value="ECO:0007669"/>
    <property type="project" value="InterPro"/>
</dbReference>
<dbReference type="RefSeq" id="WP_004873066.1">
    <property type="nucleotide sequence ID" value="NZ_CP005986.1"/>
</dbReference>
<evidence type="ECO:0000313" key="8">
    <source>
        <dbReference type="Proteomes" id="UP000005522"/>
    </source>
</evidence>
<dbReference type="HOGENOM" id="CLU_063430_1_1_6"/>
<dbReference type="Pfam" id="PF02086">
    <property type="entry name" value="MethyltransfD12"/>
    <property type="match status" value="1"/>
</dbReference>
<dbReference type="PRINTS" id="PR00505">
    <property type="entry name" value="D12N6MTFRASE"/>
</dbReference>
<dbReference type="GO" id="GO:0006298">
    <property type="term" value="P:mismatch repair"/>
    <property type="evidence" value="ECO:0007669"/>
    <property type="project" value="TreeGrafter"/>
</dbReference>
<evidence type="ECO:0000313" key="7">
    <source>
        <dbReference type="EMBL" id="AIA55784.1"/>
    </source>
</evidence>
<keyword evidence="4 7" id="KW-0808">Transferase</keyword>
<reference evidence="7 8" key="1">
    <citation type="journal article" date="2009" name="J. Bacteriol.">
        <title>Draft genome sequence of the extremely acidophilic bacterium Acidithiobacillus caldus ATCC 51756 reveals metabolic versatility in the genus Acidithiobacillus.</title>
        <authorList>
            <person name="Valdes J."/>
            <person name="Quatrini R."/>
            <person name="Hallberg K."/>
            <person name="Dopson M."/>
            <person name="Valenzuela P.D."/>
            <person name="Holmes D.S."/>
        </authorList>
    </citation>
    <scope>NUCLEOTIDE SEQUENCE [LARGE SCALE GENOMIC DNA]</scope>
    <source>
        <strain evidence="8">ATCC 51756 / DSM 8584 / KU</strain>
    </source>
</reference>
<gene>
    <name evidence="7" type="ORF">Acaty_c1925</name>
</gene>
<organism evidence="7 8">
    <name type="scientific">Acidithiobacillus caldus (strain ATCC 51756 / DSM 8584 / KU)</name>
    <dbReference type="NCBI Taxonomy" id="637389"/>
    <lineage>
        <taxon>Bacteria</taxon>
        <taxon>Pseudomonadati</taxon>
        <taxon>Pseudomonadota</taxon>
        <taxon>Acidithiobacillia</taxon>
        <taxon>Acidithiobacillales</taxon>
        <taxon>Acidithiobacillaceae</taxon>
        <taxon>Acidithiobacillus</taxon>
    </lineage>
</organism>